<gene>
    <name evidence="2" type="ORF">CDAR_612351</name>
</gene>
<proteinExistence type="predicted"/>
<name>A0AAV4SGB5_9ARAC</name>
<dbReference type="EMBL" id="BPLQ01007868">
    <property type="protein sequence ID" value="GIY32815.1"/>
    <property type="molecule type" value="Genomic_DNA"/>
</dbReference>
<sequence>MGDSCWEKRATVRYRRQQHPEKARRGDGVGVREGSGEEKPISGPWRCSINTTDKKACQKRAQGKQEKKEKHWKGGFPNFQISRVEERERKKKKRKRSNVTQRERVEVRRVWDSVGNMNPLQIDEIPGKVPDDFQGGSRG</sequence>
<reference evidence="2 3" key="1">
    <citation type="submission" date="2021-06" db="EMBL/GenBank/DDBJ databases">
        <title>Caerostris darwini draft genome.</title>
        <authorList>
            <person name="Kono N."/>
            <person name="Arakawa K."/>
        </authorList>
    </citation>
    <scope>NUCLEOTIDE SEQUENCE [LARGE SCALE GENOMIC DNA]</scope>
</reference>
<feature type="compositionally biased region" description="Basic and acidic residues" evidence="1">
    <location>
        <begin position="101"/>
        <end position="111"/>
    </location>
</feature>
<organism evidence="2 3">
    <name type="scientific">Caerostris darwini</name>
    <dbReference type="NCBI Taxonomy" id="1538125"/>
    <lineage>
        <taxon>Eukaryota</taxon>
        <taxon>Metazoa</taxon>
        <taxon>Ecdysozoa</taxon>
        <taxon>Arthropoda</taxon>
        <taxon>Chelicerata</taxon>
        <taxon>Arachnida</taxon>
        <taxon>Araneae</taxon>
        <taxon>Araneomorphae</taxon>
        <taxon>Entelegynae</taxon>
        <taxon>Araneoidea</taxon>
        <taxon>Araneidae</taxon>
        <taxon>Caerostris</taxon>
    </lineage>
</organism>
<evidence type="ECO:0000313" key="2">
    <source>
        <dbReference type="EMBL" id="GIY32815.1"/>
    </source>
</evidence>
<dbReference type="AlphaFoldDB" id="A0AAV4SGB5"/>
<feature type="compositionally biased region" description="Basic and acidic residues" evidence="1">
    <location>
        <begin position="18"/>
        <end position="27"/>
    </location>
</feature>
<keyword evidence="3" id="KW-1185">Reference proteome</keyword>
<protein>
    <submittedName>
        <fullName evidence="2">Uncharacterized protein</fullName>
    </submittedName>
</protein>
<dbReference type="Proteomes" id="UP001054837">
    <property type="component" value="Unassembled WGS sequence"/>
</dbReference>
<evidence type="ECO:0000313" key="3">
    <source>
        <dbReference type="Proteomes" id="UP001054837"/>
    </source>
</evidence>
<evidence type="ECO:0000256" key="1">
    <source>
        <dbReference type="SAM" id="MobiDB-lite"/>
    </source>
</evidence>
<accession>A0AAV4SGB5</accession>
<feature type="region of interest" description="Disordered" evidence="1">
    <location>
        <begin position="1"/>
        <end position="139"/>
    </location>
</feature>
<feature type="compositionally biased region" description="Basic and acidic residues" evidence="1">
    <location>
        <begin position="1"/>
        <end position="10"/>
    </location>
</feature>
<comment type="caution">
    <text evidence="2">The sequence shown here is derived from an EMBL/GenBank/DDBJ whole genome shotgun (WGS) entry which is preliminary data.</text>
</comment>